<dbReference type="InterPro" id="IPR046461">
    <property type="entry name" value="TerL_ATPase"/>
</dbReference>
<gene>
    <name evidence="3" type="ORF">AMST5_01452</name>
</gene>
<dbReference type="PANTHER" id="PTHR41287">
    <property type="match status" value="1"/>
</dbReference>
<sequence>MSDTYPTWLFDASPIEDTFGDGERAVKFLRALKHPKTGRAFQLDPWQERLVRRIYGPRHPDGTRIVRQVIMLVSRGARKTTLGAALALLHTIGPEKVPGGQVFLAAYDRDQARIGYQEAHGMVMADKRIQAAVDVLDYKHEIRHAKTRATLKAVSSDANASNGLTPAFALIDEIHCWKKRELLDVLRTGLSKTAGTLCLVISQAGRGQENAAAEVFDYARKVARGEFLDPGTLPILFETPSDADWRDEAIWHRANPGLARGYPDLPSLRQMAREAENRPALREKFRNDHLGIWLDGQADPWLDLETYDAGTGEVDLAEREGEPCWLGVDLGSTSDLTAVVIAFRDEDGGFSVYPYIFAPQASLRRRQERGEAPYSQWAADGHLIATPGDVTDHDQVEAKIRELAERFDVQEIAMDRWGATAMMARLLDDGLPVMAHGQGFVGMSAPMKAFERAVLSKKLRHGGHPVLRWCVSNVVIDMDPAGNLKPTKSKAREKIDAAVAAIMAVGRAELNEGAGCIYTNVNERPEGLIFF</sequence>
<dbReference type="EMBL" id="OY288114">
    <property type="protein sequence ID" value="CAJ0862044.1"/>
    <property type="molecule type" value="Genomic_DNA"/>
</dbReference>
<evidence type="ECO:0000259" key="2">
    <source>
        <dbReference type="Pfam" id="PF20441"/>
    </source>
</evidence>
<dbReference type="Pfam" id="PF20441">
    <property type="entry name" value="TerL_nuclease"/>
    <property type="match status" value="1"/>
</dbReference>
<proteinExistence type="predicted"/>
<dbReference type="InterPro" id="IPR046462">
    <property type="entry name" value="TerL_nuclease"/>
</dbReference>
<feature type="domain" description="Terminase large subunit-like ATPase" evidence="1">
    <location>
        <begin position="45"/>
        <end position="220"/>
    </location>
</feature>
<dbReference type="Gene3D" id="3.40.50.300">
    <property type="entry name" value="P-loop containing nucleotide triphosphate hydrolases"/>
    <property type="match status" value="1"/>
</dbReference>
<reference evidence="3" key="1">
    <citation type="submission" date="2023-07" db="EMBL/GenBank/DDBJ databases">
        <authorList>
            <person name="Pelsma A.J. K."/>
        </authorList>
    </citation>
    <scope>NUCLEOTIDE SEQUENCE</scope>
</reference>
<dbReference type="GO" id="GO:0004519">
    <property type="term" value="F:endonuclease activity"/>
    <property type="evidence" value="ECO:0007669"/>
    <property type="project" value="InterPro"/>
</dbReference>
<evidence type="ECO:0000259" key="1">
    <source>
        <dbReference type="Pfam" id="PF03354"/>
    </source>
</evidence>
<organism evidence="3">
    <name type="scientific">freshwater sediment metagenome</name>
    <dbReference type="NCBI Taxonomy" id="556182"/>
    <lineage>
        <taxon>unclassified sequences</taxon>
        <taxon>metagenomes</taxon>
        <taxon>ecological metagenomes</taxon>
    </lineage>
</organism>
<dbReference type="AlphaFoldDB" id="A0AA48LYE9"/>
<dbReference type="Pfam" id="PF03354">
    <property type="entry name" value="TerL_ATPase"/>
    <property type="match status" value="1"/>
</dbReference>
<protein>
    <recommendedName>
        <fullName evidence="4">Terminase</fullName>
    </recommendedName>
</protein>
<dbReference type="PANTHER" id="PTHR41287:SF1">
    <property type="entry name" value="PROTEIN YMFN"/>
    <property type="match status" value="1"/>
</dbReference>
<accession>A0AA48LYE9</accession>
<dbReference type="InterPro" id="IPR005021">
    <property type="entry name" value="Terminase_largesu-like"/>
</dbReference>
<feature type="domain" description="Terminase large subunit-like endonuclease" evidence="2">
    <location>
        <begin position="237"/>
        <end position="512"/>
    </location>
</feature>
<evidence type="ECO:0000313" key="3">
    <source>
        <dbReference type="EMBL" id="CAJ0862044.1"/>
    </source>
</evidence>
<dbReference type="InterPro" id="IPR027417">
    <property type="entry name" value="P-loop_NTPase"/>
</dbReference>
<evidence type="ECO:0008006" key="4">
    <source>
        <dbReference type="Google" id="ProtNLM"/>
    </source>
</evidence>
<dbReference type="Gene3D" id="3.30.420.240">
    <property type="match status" value="1"/>
</dbReference>
<name>A0AA48LYE9_9ZZZZ</name>